<feature type="non-terminal residue" evidence="1">
    <location>
        <position position="1"/>
    </location>
</feature>
<proteinExistence type="predicted"/>
<keyword evidence="2" id="KW-1185">Reference proteome</keyword>
<reference evidence="1" key="1">
    <citation type="journal article" date="2020" name="Fungal Divers.">
        <title>Resolving the Mortierellaceae phylogeny through synthesis of multi-gene phylogenetics and phylogenomics.</title>
        <authorList>
            <person name="Vandepol N."/>
            <person name="Liber J."/>
            <person name="Desiro A."/>
            <person name="Na H."/>
            <person name="Kennedy M."/>
            <person name="Barry K."/>
            <person name="Grigoriev I.V."/>
            <person name="Miller A.N."/>
            <person name="O'Donnell K."/>
            <person name="Stajich J.E."/>
            <person name="Bonito G."/>
        </authorList>
    </citation>
    <scope>NUCLEOTIDE SEQUENCE</scope>
    <source>
        <strain evidence="1">NRRL 2591</strain>
    </source>
</reference>
<protein>
    <submittedName>
        <fullName evidence="1">Uncharacterized protein</fullName>
    </submittedName>
</protein>
<evidence type="ECO:0000313" key="1">
    <source>
        <dbReference type="EMBL" id="KAF9535894.1"/>
    </source>
</evidence>
<dbReference type="EMBL" id="JAAAXW010001306">
    <property type="protein sequence ID" value="KAF9535894.1"/>
    <property type="molecule type" value="Genomic_DNA"/>
</dbReference>
<evidence type="ECO:0000313" key="2">
    <source>
        <dbReference type="Proteomes" id="UP000723463"/>
    </source>
</evidence>
<accession>A0A9P6JX19</accession>
<comment type="caution">
    <text evidence="1">The sequence shown here is derived from an EMBL/GenBank/DDBJ whole genome shotgun (WGS) entry which is preliminary data.</text>
</comment>
<sequence>KAIHTILMGCGIVERLEVQWSMRRDTRQQLCLELEDAIRVSWAGARLKDLTLTVVIPDQPLHRPPEG</sequence>
<organism evidence="1 2">
    <name type="scientific">Mortierella hygrophila</name>
    <dbReference type="NCBI Taxonomy" id="979708"/>
    <lineage>
        <taxon>Eukaryota</taxon>
        <taxon>Fungi</taxon>
        <taxon>Fungi incertae sedis</taxon>
        <taxon>Mucoromycota</taxon>
        <taxon>Mortierellomycotina</taxon>
        <taxon>Mortierellomycetes</taxon>
        <taxon>Mortierellales</taxon>
        <taxon>Mortierellaceae</taxon>
        <taxon>Mortierella</taxon>
    </lineage>
</organism>
<feature type="non-terminal residue" evidence="1">
    <location>
        <position position="67"/>
    </location>
</feature>
<dbReference type="Proteomes" id="UP000723463">
    <property type="component" value="Unassembled WGS sequence"/>
</dbReference>
<gene>
    <name evidence="1" type="ORF">EC957_001693</name>
</gene>
<dbReference type="AlphaFoldDB" id="A0A9P6JX19"/>
<name>A0A9P6JX19_9FUNG</name>